<dbReference type="PRINTS" id="PR02028">
    <property type="entry name" value="CMYCBINDINGP"/>
</dbReference>
<evidence type="ECO:0000256" key="2">
    <source>
        <dbReference type="ARBA" id="ARBA00009389"/>
    </source>
</evidence>
<name>A0AAD9D7D1_9STRA</name>
<dbReference type="GO" id="GO:0005634">
    <property type="term" value="C:nucleus"/>
    <property type="evidence" value="ECO:0007669"/>
    <property type="project" value="UniProtKB-SubCell"/>
</dbReference>
<dbReference type="InterPro" id="IPR026060">
    <property type="entry name" value="AMY1"/>
</dbReference>
<dbReference type="PANTHER" id="PTHR13168:SF0">
    <property type="entry name" value="C-MYC-BINDING PROTEIN"/>
    <property type="match status" value="1"/>
</dbReference>
<evidence type="ECO:0000313" key="5">
    <source>
        <dbReference type="EMBL" id="KAK1736901.1"/>
    </source>
</evidence>
<keyword evidence="4" id="KW-0175">Coiled coil</keyword>
<comment type="subcellular location">
    <subcellularLocation>
        <location evidence="1">Nucleus</location>
    </subcellularLocation>
</comment>
<evidence type="ECO:0000313" key="6">
    <source>
        <dbReference type="Proteomes" id="UP001224775"/>
    </source>
</evidence>
<dbReference type="AlphaFoldDB" id="A0AAD9D7D1"/>
<dbReference type="EMBL" id="JATAAI010000027">
    <property type="protein sequence ID" value="KAK1736901.1"/>
    <property type="molecule type" value="Genomic_DNA"/>
</dbReference>
<organism evidence="5 6">
    <name type="scientific">Skeletonema marinoi</name>
    <dbReference type="NCBI Taxonomy" id="267567"/>
    <lineage>
        <taxon>Eukaryota</taxon>
        <taxon>Sar</taxon>
        <taxon>Stramenopiles</taxon>
        <taxon>Ochrophyta</taxon>
        <taxon>Bacillariophyta</taxon>
        <taxon>Coscinodiscophyceae</taxon>
        <taxon>Thalassiosirophycidae</taxon>
        <taxon>Thalassiosirales</taxon>
        <taxon>Skeletonemataceae</taxon>
        <taxon>Skeletonema</taxon>
        <taxon>Skeletonema marinoi-dohrnii complex</taxon>
    </lineage>
</organism>
<keyword evidence="3" id="KW-0539">Nucleus</keyword>
<evidence type="ECO:0000256" key="4">
    <source>
        <dbReference type="SAM" id="Coils"/>
    </source>
</evidence>
<protein>
    <recommendedName>
        <fullName evidence="7">c-Myc-binding protein</fullName>
    </recommendedName>
</protein>
<comment type="caution">
    <text evidence="5">The sequence shown here is derived from an EMBL/GenBank/DDBJ whole genome shotgun (WGS) entry which is preliminary data.</text>
</comment>
<proteinExistence type="inferred from homology"/>
<evidence type="ECO:0000256" key="3">
    <source>
        <dbReference type="ARBA" id="ARBA00023242"/>
    </source>
</evidence>
<accession>A0AAD9D7D1</accession>
<gene>
    <name evidence="5" type="ORF">QTG54_012346</name>
</gene>
<evidence type="ECO:0000256" key="1">
    <source>
        <dbReference type="ARBA" id="ARBA00004123"/>
    </source>
</evidence>
<evidence type="ECO:0008006" key="7">
    <source>
        <dbReference type="Google" id="ProtNLM"/>
    </source>
</evidence>
<dbReference type="GO" id="GO:0003713">
    <property type="term" value="F:transcription coactivator activity"/>
    <property type="evidence" value="ECO:0007669"/>
    <property type="project" value="InterPro"/>
</dbReference>
<feature type="coiled-coil region" evidence="4">
    <location>
        <begin position="64"/>
        <end position="115"/>
    </location>
</feature>
<dbReference type="PANTHER" id="PTHR13168">
    <property type="entry name" value="ASSOCIATE OF C-MYC AMY-1"/>
    <property type="match status" value="1"/>
</dbReference>
<sequence>MSFYQNPESKKDEFRKYLEKSGAIDSLTSVLVNLYEEPQKPPESTDYIQKHLGDSMHLPGSAIMEEHRQQLKENEALKKENKKLKQKVNELAKVIDTLKANLAHLRAQARKAKQEQN</sequence>
<reference evidence="5" key="1">
    <citation type="submission" date="2023-06" db="EMBL/GenBank/DDBJ databases">
        <title>Survivors Of The Sea: Transcriptome response of Skeletonema marinoi to long-term dormancy.</title>
        <authorList>
            <person name="Pinder M.I.M."/>
            <person name="Kourtchenko O."/>
            <person name="Robertson E.K."/>
            <person name="Larsson T."/>
            <person name="Maumus F."/>
            <person name="Osuna-Cruz C.M."/>
            <person name="Vancaester E."/>
            <person name="Stenow R."/>
            <person name="Vandepoele K."/>
            <person name="Ploug H."/>
            <person name="Bruchert V."/>
            <person name="Godhe A."/>
            <person name="Topel M."/>
        </authorList>
    </citation>
    <scope>NUCLEOTIDE SEQUENCE</scope>
    <source>
        <strain evidence="5">R05AC</strain>
    </source>
</reference>
<comment type="similarity">
    <text evidence="2">Belongs to the AMY1 family.</text>
</comment>
<keyword evidence="6" id="KW-1185">Reference proteome</keyword>
<dbReference type="Proteomes" id="UP001224775">
    <property type="component" value="Unassembled WGS sequence"/>
</dbReference>